<feature type="compositionally biased region" description="Low complexity" evidence="1">
    <location>
        <begin position="69"/>
        <end position="87"/>
    </location>
</feature>
<evidence type="ECO:0000313" key="2">
    <source>
        <dbReference type="EMBL" id="THV02681.1"/>
    </source>
</evidence>
<dbReference type="AlphaFoldDB" id="A0A4S8MJG6"/>
<accession>A0A4S8MJG6</accession>
<protein>
    <submittedName>
        <fullName evidence="2">Uncharacterized protein</fullName>
    </submittedName>
</protein>
<name>A0A4S8MJG6_DENBC</name>
<evidence type="ECO:0000256" key="1">
    <source>
        <dbReference type="SAM" id="MobiDB-lite"/>
    </source>
</evidence>
<feature type="compositionally biased region" description="Gly residues" evidence="1">
    <location>
        <begin position="88"/>
        <end position="101"/>
    </location>
</feature>
<dbReference type="Proteomes" id="UP000297245">
    <property type="component" value="Unassembled WGS sequence"/>
</dbReference>
<proteinExistence type="predicted"/>
<keyword evidence="3" id="KW-1185">Reference proteome</keyword>
<organism evidence="2 3">
    <name type="scientific">Dendrothele bispora (strain CBS 962.96)</name>
    <dbReference type="NCBI Taxonomy" id="1314807"/>
    <lineage>
        <taxon>Eukaryota</taxon>
        <taxon>Fungi</taxon>
        <taxon>Dikarya</taxon>
        <taxon>Basidiomycota</taxon>
        <taxon>Agaricomycotina</taxon>
        <taxon>Agaricomycetes</taxon>
        <taxon>Agaricomycetidae</taxon>
        <taxon>Agaricales</taxon>
        <taxon>Agaricales incertae sedis</taxon>
        <taxon>Dendrothele</taxon>
    </lineage>
</organism>
<feature type="region of interest" description="Disordered" evidence="1">
    <location>
        <begin position="48"/>
        <end position="105"/>
    </location>
</feature>
<dbReference type="EMBL" id="ML179074">
    <property type="protein sequence ID" value="THV02681.1"/>
    <property type="molecule type" value="Genomic_DNA"/>
</dbReference>
<feature type="compositionally biased region" description="Polar residues" evidence="1">
    <location>
        <begin position="48"/>
        <end position="68"/>
    </location>
</feature>
<gene>
    <name evidence="2" type="ORF">K435DRAFT_852529</name>
</gene>
<evidence type="ECO:0000313" key="3">
    <source>
        <dbReference type="Proteomes" id="UP000297245"/>
    </source>
</evidence>
<sequence>MRITLRDLEPSKSLRYSAYTIWPSYPLSHAKGLDGYFETADGDVSTMSSIPPVSASNSQAVSNLSSHISTSAPSASTPTPTPSAALSGGSGRYGKAAGGCGDSHTETQRKEIRLEILMPSVASPSPKPIPLASSGTRLTNTYSQHHHQNATDFL</sequence>
<reference evidence="2 3" key="1">
    <citation type="journal article" date="2019" name="Nat. Ecol. Evol.">
        <title>Megaphylogeny resolves global patterns of mushroom evolution.</title>
        <authorList>
            <person name="Varga T."/>
            <person name="Krizsan K."/>
            <person name="Foldi C."/>
            <person name="Dima B."/>
            <person name="Sanchez-Garcia M."/>
            <person name="Sanchez-Ramirez S."/>
            <person name="Szollosi G.J."/>
            <person name="Szarkandi J.G."/>
            <person name="Papp V."/>
            <person name="Albert L."/>
            <person name="Andreopoulos W."/>
            <person name="Angelini C."/>
            <person name="Antonin V."/>
            <person name="Barry K.W."/>
            <person name="Bougher N.L."/>
            <person name="Buchanan P."/>
            <person name="Buyck B."/>
            <person name="Bense V."/>
            <person name="Catcheside P."/>
            <person name="Chovatia M."/>
            <person name="Cooper J."/>
            <person name="Damon W."/>
            <person name="Desjardin D."/>
            <person name="Finy P."/>
            <person name="Geml J."/>
            <person name="Haridas S."/>
            <person name="Hughes K."/>
            <person name="Justo A."/>
            <person name="Karasinski D."/>
            <person name="Kautmanova I."/>
            <person name="Kiss B."/>
            <person name="Kocsube S."/>
            <person name="Kotiranta H."/>
            <person name="LaButti K.M."/>
            <person name="Lechner B.E."/>
            <person name="Liimatainen K."/>
            <person name="Lipzen A."/>
            <person name="Lukacs Z."/>
            <person name="Mihaltcheva S."/>
            <person name="Morgado L.N."/>
            <person name="Niskanen T."/>
            <person name="Noordeloos M.E."/>
            <person name="Ohm R.A."/>
            <person name="Ortiz-Santana B."/>
            <person name="Ovrebo C."/>
            <person name="Racz N."/>
            <person name="Riley R."/>
            <person name="Savchenko A."/>
            <person name="Shiryaev A."/>
            <person name="Soop K."/>
            <person name="Spirin V."/>
            <person name="Szebenyi C."/>
            <person name="Tomsovsky M."/>
            <person name="Tulloss R.E."/>
            <person name="Uehling J."/>
            <person name="Grigoriev I.V."/>
            <person name="Vagvolgyi C."/>
            <person name="Papp T."/>
            <person name="Martin F.M."/>
            <person name="Miettinen O."/>
            <person name="Hibbett D.S."/>
            <person name="Nagy L.G."/>
        </authorList>
    </citation>
    <scope>NUCLEOTIDE SEQUENCE [LARGE SCALE GENOMIC DNA]</scope>
    <source>
        <strain evidence="2 3">CBS 962.96</strain>
    </source>
</reference>